<evidence type="ECO:0000313" key="3">
    <source>
        <dbReference type="EMBL" id="TDG42789.1"/>
    </source>
</evidence>
<keyword evidence="1" id="KW-0175">Coiled coil</keyword>
<evidence type="ECO:0000313" key="4">
    <source>
        <dbReference type="Proteomes" id="UP000295192"/>
    </source>
</evidence>
<organism evidence="3 4">
    <name type="scientific">Drosophila navojoa</name>
    <name type="common">Fruit fly</name>
    <dbReference type="NCBI Taxonomy" id="7232"/>
    <lineage>
        <taxon>Eukaryota</taxon>
        <taxon>Metazoa</taxon>
        <taxon>Ecdysozoa</taxon>
        <taxon>Arthropoda</taxon>
        <taxon>Hexapoda</taxon>
        <taxon>Insecta</taxon>
        <taxon>Pterygota</taxon>
        <taxon>Neoptera</taxon>
        <taxon>Endopterygota</taxon>
        <taxon>Diptera</taxon>
        <taxon>Brachycera</taxon>
        <taxon>Muscomorpha</taxon>
        <taxon>Ephydroidea</taxon>
        <taxon>Drosophilidae</taxon>
        <taxon>Drosophila</taxon>
    </lineage>
</organism>
<feature type="coiled-coil region" evidence="1">
    <location>
        <begin position="157"/>
        <end position="184"/>
    </location>
</feature>
<feature type="compositionally biased region" description="Basic and acidic residues" evidence="2">
    <location>
        <begin position="1"/>
        <end position="25"/>
    </location>
</feature>
<reference evidence="3 4" key="1">
    <citation type="journal article" date="2019" name="J. Hered.">
        <title>An Improved Genome Assembly for Drosophila navojoa, the Basal Species in the mojavensis Cluster.</title>
        <authorList>
            <person name="Vanderlinde T."/>
            <person name="Dupim E.G."/>
            <person name="Nazario-Yepiz N.O."/>
            <person name="Carvalho A.B."/>
        </authorList>
    </citation>
    <scope>NUCLEOTIDE SEQUENCE [LARGE SCALE GENOMIC DNA]</scope>
    <source>
        <strain evidence="3">Navoj_Jal97</strain>
        <tissue evidence="3">Whole organism</tissue>
    </source>
</reference>
<protein>
    <submittedName>
        <fullName evidence="3">Uncharacterized protein</fullName>
    </submittedName>
</protein>
<proteinExistence type="predicted"/>
<dbReference type="KEGG" id="dnv:108649136"/>
<evidence type="ECO:0000256" key="1">
    <source>
        <dbReference type="SAM" id="Coils"/>
    </source>
</evidence>
<feature type="coiled-coil region" evidence="1">
    <location>
        <begin position="321"/>
        <end position="388"/>
    </location>
</feature>
<comment type="caution">
    <text evidence="3">The sequence shown here is derived from an EMBL/GenBank/DDBJ whole genome shotgun (WGS) entry which is preliminary data.</text>
</comment>
<sequence>MPCFKQEKSLEFRSRRDTTNDRDPMAPKPVRPRAMRYHGLFGMSIAAQHLIVDEKWTPSSITDLYGNMAELLKRRVIYKRHETRAHRALLLVENKRVKAECADGRLKLQKITVGNNAHQIRNYLIMHRDMQRLYQRMPIYLVADNINQRTFVMRKERDRLDARLQQLKEKYRVLLMERSRAINMIKYENEYVLKEELQSRVLLKKIENSNVRLNAIRTINTTYKKMRQVLLQDEIFYEPILRSLDGDMEDQVNFIKHILYLGMPAIAKFKVLNRELLQLSEKARKNQLAKIQILNSLKKPIVIGPPQVVVREIQTNNPKRYLRLTESMAILKAELQKIENTIKNLRLTVLCSQAKEIYPRIKTQMENNEKLKRELAKKMQAKQTLEQKLKCSTLLSDVLVNNLSEEEINRLERIRELRLMMKSDDEFEEQSIAHIKSRADAYVLMRWTVWNLWEILRHVDRNPKLYKRQYPNEWLKLPLLKFELFEMRAFPPELFEEDVDSIMHYLKRKVYKLMQSFTPAMAAAIPQSRERYHRLYLETVEPVRAFDDDQQDGPKIDDLLEDRTLASIPNRKQIKAQSARLIEEVSRRDES</sequence>
<dbReference type="OrthoDB" id="7447178at2759"/>
<accession>A0A484B2D6</accession>
<dbReference type="Proteomes" id="UP000295192">
    <property type="component" value="Unassembled WGS sequence"/>
</dbReference>
<name>A0A484B2D6_DRONA</name>
<feature type="region of interest" description="Disordered" evidence="2">
    <location>
        <begin position="1"/>
        <end position="31"/>
    </location>
</feature>
<evidence type="ECO:0000256" key="2">
    <source>
        <dbReference type="SAM" id="MobiDB-lite"/>
    </source>
</evidence>
<dbReference type="AlphaFoldDB" id="A0A484B2D6"/>
<dbReference type="OMA" id="NAHQIRN"/>
<dbReference type="EMBL" id="LSRL02000198">
    <property type="protein sequence ID" value="TDG42789.1"/>
    <property type="molecule type" value="Genomic_DNA"/>
</dbReference>
<keyword evidence="4" id="KW-1185">Reference proteome</keyword>
<gene>
    <name evidence="3" type="ORF">AWZ03_010801</name>
</gene>